<name>A0A979FL62_HYAAZ</name>
<dbReference type="PROSITE" id="PS00021">
    <property type="entry name" value="KRINGLE_1"/>
    <property type="match status" value="1"/>
</dbReference>
<dbReference type="InterPro" id="IPR018056">
    <property type="entry name" value="Kringle_CS"/>
</dbReference>
<keyword evidence="6" id="KW-1015">Disulfide bond</keyword>
<evidence type="ECO:0000256" key="2">
    <source>
        <dbReference type="ARBA" id="ARBA00022553"/>
    </source>
</evidence>
<keyword evidence="16" id="KW-0418">Kinase</keyword>
<feature type="signal peptide" evidence="11">
    <location>
        <begin position="1"/>
        <end position="20"/>
    </location>
</feature>
<dbReference type="InterPro" id="IPR000719">
    <property type="entry name" value="Prot_kinase_dom"/>
</dbReference>
<dbReference type="PANTHER" id="PTHR24416">
    <property type="entry name" value="TYROSINE-PROTEIN KINASE RECEPTOR"/>
    <property type="match status" value="1"/>
</dbReference>
<keyword evidence="5 8" id="KW-0067">ATP-binding</keyword>
<feature type="compositionally biased region" description="Low complexity" evidence="9">
    <location>
        <begin position="760"/>
        <end position="776"/>
    </location>
</feature>
<evidence type="ECO:0000256" key="1">
    <source>
        <dbReference type="ARBA" id="ARBA00004479"/>
    </source>
</evidence>
<dbReference type="CDD" id="cd07459">
    <property type="entry name" value="CRD_TK_ROR_like"/>
    <property type="match status" value="1"/>
</dbReference>
<keyword evidence="2" id="KW-0597">Phosphoprotein</keyword>
<feature type="transmembrane region" description="Helical" evidence="10">
    <location>
        <begin position="341"/>
        <end position="364"/>
    </location>
</feature>
<dbReference type="PROSITE" id="PS50038">
    <property type="entry name" value="FZ"/>
    <property type="match status" value="1"/>
</dbReference>
<evidence type="ECO:0000256" key="4">
    <source>
        <dbReference type="ARBA" id="ARBA00022741"/>
    </source>
</evidence>
<dbReference type="Gene3D" id="1.10.2000.10">
    <property type="entry name" value="Frizzled cysteine-rich domain"/>
    <property type="match status" value="1"/>
</dbReference>
<evidence type="ECO:0000259" key="14">
    <source>
        <dbReference type="PROSITE" id="PS50070"/>
    </source>
</evidence>
<dbReference type="Gene3D" id="1.10.510.10">
    <property type="entry name" value="Transferase(Phosphotransferase) domain 1"/>
    <property type="match status" value="1"/>
</dbReference>
<dbReference type="Proteomes" id="UP000694843">
    <property type="component" value="Unplaced"/>
</dbReference>
<feature type="chain" id="PRO_5037171912" evidence="11">
    <location>
        <begin position="21"/>
        <end position="822"/>
    </location>
</feature>
<evidence type="ECO:0000256" key="8">
    <source>
        <dbReference type="PROSITE-ProRule" id="PRU10141"/>
    </source>
</evidence>
<dbReference type="Gene3D" id="2.40.20.10">
    <property type="entry name" value="Plasminogen Kringle 4"/>
    <property type="match status" value="1"/>
</dbReference>
<dbReference type="GeneID" id="108664560"/>
<evidence type="ECO:0000259" key="13">
    <source>
        <dbReference type="PROSITE" id="PS50038"/>
    </source>
</evidence>
<evidence type="ECO:0000259" key="12">
    <source>
        <dbReference type="PROSITE" id="PS50011"/>
    </source>
</evidence>
<keyword evidence="3 7" id="KW-0420">Kringle</keyword>
<keyword evidence="11" id="KW-0732">Signal</keyword>
<dbReference type="InterPro" id="IPR013806">
    <property type="entry name" value="Kringle-like"/>
</dbReference>
<dbReference type="OrthoDB" id="10005095at2759"/>
<dbReference type="PROSITE" id="PS50070">
    <property type="entry name" value="KRINGLE_2"/>
    <property type="match status" value="1"/>
</dbReference>
<dbReference type="GO" id="GO:0017147">
    <property type="term" value="F:Wnt-protein binding"/>
    <property type="evidence" value="ECO:0007669"/>
    <property type="project" value="TreeGrafter"/>
</dbReference>
<keyword evidence="10" id="KW-0472">Membrane</keyword>
<dbReference type="PANTHER" id="PTHR24416:SF611">
    <property type="entry name" value="TYROSINE-PROTEIN KINASE TRANSMEMBRANE RECEPTOR ROR"/>
    <property type="match status" value="1"/>
</dbReference>
<accession>A0A979FL62</accession>
<dbReference type="InterPro" id="IPR036790">
    <property type="entry name" value="Frizzled_dom_sf"/>
</dbReference>
<keyword evidence="15" id="KW-1185">Reference proteome</keyword>
<feature type="domain" description="Protein kinase" evidence="12">
    <location>
        <begin position="414"/>
        <end position="822"/>
    </location>
</feature>
<evidence type="ECO:0000256" key="6">
    <source>
        <dbReference type="ARBA" id="ARBA00023157"/>
    </source>
</evidence>
<feature type="domain" description="FZ" evidence="13">
    <location>
        <begin position="108"/>
        <end position="235"/>
    </location>
</feature>
<keyword evidence="10 16" id="KW-0812">Transmembrane</keyword>
<dbReference type="PROSITE" id="PS50011">
    <property type="entry name" value="PROTEIN_KINASE_DOM"/>
    <property type="match status" value="1"/>
</dbReference>
<dbReference type="Pfam" id="PF07714">
    <property type="entry name" value="PK_Tyr_Ser-Thr"/>
    <property type="match status" value="2"/>
</dbReference>
<evidence type="ECO:0000256" key="11">
    <source>
        <dbReference type="SAM" id="SignalP"/>
    </source>
</evidence>
<evidence type="ECO:0000256" key="5">
    <source>
        <dbReference type="ARBA" id="ARBA00022840"/>
    </source>
</evidence>
<dbReference type="GO" id="GO:0005524">
    <property type="term" value="F:ATP binding"/>
    <property type="evidence" value="ECO:0007669"/>
    <property type="project" value="UniProtKB-UniRule"/>
</dbReference>
<dbReference type="GO" id="GO:0004714">
    <property type="term" value="F:transmembrane receptor protein tyrosine kinase activity"/>
    <property type="evidence" value="ECO:0007669"/>
    <property type="project" value="TreeGrafter"/>
</dbReference>
<feature type="region of interest" description="Disordered" evidence="9">
    <location>
        <begin position="692"/>
        <end position="786"/>
    </location>
</feature>
<dbReference type="InterPro" id="IPR000001">
    <property type="entry name" value="Kringle"/>
</dbReference>
<reference evidence="16" key="1">
    <citation type="submission" date="2025-08" db="UniProtKB">
        <authorList>
            <consortium name="RefSeq"/>
        </authorList>
    </citation>
    <scope>IDENTIFICATION</scope>
    <source>
        <tissue evidence="16">Whole organism</tissue>
    </source>
</reference>
<dbReference type="Pfam" id="PF01392">
    <property type="entry name" value="Fz"/>
    <property type="match status" value="1"/>
</dbReference>
<dbReference type="AlphaFoldDB" id="A0A979FL62"/>
<evidence type="ECO:0000256" key="10">
    <source>
        <dbReference type="SAM" id="Phobius"/>
    </source>
</evidence>
<dbReference type="RefSeq" id="XP_047737262.1">
    <property type="nucleotide sequence ID" value="XM_047881306.1"/>
</dbReference>
<dbReference type="SUPFAM" id="SSF57440">
    <property type="entry name" value="Kringle-like"/>
    <property type="match status" value="1"/>
</dbReference>
<evidence type="ECO:0000256" key="7">
    <source>
        <dbReference type="PROSITE-ProRule" id="PRU00121"/>
    </source>
</evidence>
<sequence length="822" mass="89768">MSVLIAFAVIVLASPPSLMAAPGADPGVFGGVPIIDEKVWSQPGVDIPFPDESDIQSHDYDYSDVSPMEAVPESKAVIPADLPVGLRHALSPSDHQHRRTLSVVKSVYRGVTCRGFIGNRSIFVQSPRHLADVEKKLAVAINVIVHSKDLSPQCEDYAIKSLCYASLPLCADDGEGSVAAPRQLCREECEVLATDVCKYEYLIAKTHEQIKQLPIPECHDLPPITSALHRSCIRLGVKVEPLIEGGGNEDCYRDAGHKYRGRVSVTEDGQPCVSWHQMQLSFRTADHAELIGGHNFCRNPASVMDKPWCYVHSDKNNAGAADNINMVKRPCRVPVCRDLSWVYIVIASLVGGTVLFVMLLGILFKRRKSSPKAPKPKTVELNALLPKQQQHHLLQQQQQHLQQVRAREFPISSVRFMQELGEGAFGKVYRGELRVLPSDTTTLAVAVKTLKENATVKTRQDFHREVDLMSELRHPNIVCLVGVVLKEEPMCMIFEHMSQGDLHEFLQQHSPRHDVSLSSDDGGALEPADMLSIATQISAGTDYLVSYGVLLWEIYSYGLQVSYGVLLWEIYSYGLQPYYGYNNPEVIELIRSRHLLPCPDNCQPRIYALMVECWHETPHRRPSFREIHQRLRSWSGLEVGTGVTGLSISSISGNGGQYSTAGGQYASSGHFTPGLVNNLNLTGSNLTGSNLTGTLTGSVSGQSGSQHSSTGPSNNTGSTNLSGTTQPPHLPRPYHAGPPYTTMASGVNPSAQPLQPPQSPAYSAPYNPNSSSNGAGLYPKMNPPIPPPVSTNQTVYLAQRSNALGGSPVTVRVAHDAQLANL</sequence>
<dbReference type="PROSITE" id="PS00107">
    <property type="entry name" value="PROTEIN_KINASE_ATP"/>
    <property type="match status" value="1"/>
</dbReference>
<comment type="subcellular location">
    <subcellularLocation>
        <location evidence="1">Membrane</location>
        <topology evidence="1">Single-pass type I membrane protein</topology>
    </subcellularLocation>
</comment>
<dbReference type="CDD" id="cd00108">
    <property type="entry name" value="KR"/>
    <property type="match status" value="1"/>
</dbReference>
<dbReference type="SUPFAM" id="SSF56112">
    <property type="entry name" value="Protein kinase-like (PK-like)"/>
    <property type="match status" value="1"/>
</dbReference>
<keyword evidence="16" id="KW-0675">Receptor</keyword>
<dbReference type="SMART" id="SM00130">
    <property type="entry name" value="KR"/>
    <property type="match status" value="1"/>
</dbReference>
<dbReference type="KEGG" id="hazt:108664560"/>
<feature type="binding site" evidence="8">
    <location>
        <position position="448"/>
    </location>
    <ligand>
        <name>ATP</name>
        <dbReference type="ChEBI" id="CHEBI:30616"/>
    </ligand>
</feature>
<dbReference type="InterPro" id="IPR038178">
    <property type="entry name" value="Kringle_sf"/>
</dbReference>
<gene>
    <name evidence="16" type="primary">LOC108664560</name>
</gene>
<protein>
    <submittedName>
        <fullName evidence="16">Tyrosine-protein kinase transmembrane receptor Ror</fullName>
    </submittedName>
</protein>
<evidence type="ECO:0000313" key="15">
    <source>
        <dbReference type="Proteomes" id="UP000694843"/>
    </source>
</evidence>
<dbReference type="InterPro" id="IPR020067">
    <property type="entry name" value="Frizzled_dom"/>
</dbReference>
<keyword evidence="16" id="KW-0808">Transferase</keyword>
<dbReference type="InterPro" id="IPR041775">
    <property type="entry name" value="Ror-like_CRD"/>
</dbReference>
<comment type="caution">
    <text evidence="7">Lacks conserved residue(s) required for the propagation of feature annotation.</text>
</comment>
<dbReference type="InterPro" id="IPR050122">
    <property type="entry name" value="RTK"/>
</dbReference>
<evidence type="ECO:0000256" key="9">
    <source>
        <dbReference type="SAM" id="MobiDB-lite"/>
    </source>
</evidence>
<proteinExistence type="predicted"/>
<evidence type="ECO:0000313" key="16">
    <source>
        <dbReference type="RefSeq" id="XP_047737262.1"/>
    </source>
</evidence>
<dbReference type="GO" id="GO:0005886">
    <property type="term" value="C:plasma membrane"/>
    <property type="evidence" value="ECO:0007669"/>
    <property type="project" value="TreeGrafter"/>
</dbReference>
<dbReference type="FunFam" id="3.30.200.20:FF:000139">
    <property type="entry name" value="inactive tyrosine-protein kinase transmembrane receptor ROR1"/>
    <property type="match status" value="1"/>
</dbReference>
<dbReference type="InterPro" id="IPR001245">
    <property type="entry name" value="Ser-Thr/Tyr_kinase_cat_dom"/>
</dbReference>
<dbReference type="InterPro" id="IPR011009">
    <property type="entry name" value="Kinase-like_dom_sf"/>
</dbReference>
<organism evidence="15 16">
    <name type="scientific">Hyalella azteca</name>
    <name type="common">Amphipod</name>
    <dbReference type="NCBI Taxonomy" id="294128"/>
    <lineage>
        <taxon>Eukaryota</taxon>
        <taxon>Metazoa</taxon>
        <taxon>Ecdysozoa</taxon>
        <taxon>Arthropoda</taxon>
        <taxon>Crustacea</taxon>
        <taxon>Multicrustacea</taxon>
        <taxon>Malacostraca</taxon>
        <taxon>Eumalacostraca</taxon>
        <taxon>Peracarida</taxon>
        <taxon>Amphipoda</taxon>
        <taxon>Senticaudata</taxon>
        <taxon>Talitrida</taxon>
        <taxon>Talitroidea</taxon>
        <taxon>Hyalellidae</taxon>
        <taxon>Hyalella</taxon>
    </lineage>
</organism>
<evidence type="ECO:0000256" key="3">
    <source>
        <dbReference type="ARBA" id="ARBA00022572"/>
    </source>
</evidence>
<keyword evidence="10" id="KW-1133">Transmembrane helix</keyword>
<feature type="compositionally biased region" description="Low complexity" evidence="9">
    <location>
        <begin position="692"/>
        <end position="725"/>
    </location>
</feature>
<dbReference type="Pfam" id="PF00051">
    <property type="entry name" value="Kringle"/>
    <property type="match status" value="1"/>
</dbReference>
<keyword evidence="4 8" id="KW-0547">Nucleotide-binding</keyword>
<dbReference type="InterPro" id="IPR017441">
    <property type="entry name" value="Protein_kinase_ATP_BS"/>
</dbReference>
<dbReference type="GO" id="GO:0007169">
    <property type="term" value="P:cell surface receptor protein tyrosine kinase signaling pathway"/>
    <property type="evidence" value="ECO:0007669"/>
    <property type="project" value="TreeGrafter"/>
</dbReference>
<feature type="domain" description="Kringle" evidence="14">
    <location>
        <begin position="250"/>
        <end position="336"/>
    </location>
</feature>
<dbReference type="GO" id="GO:0043235">
    <property type="term" value="C:receptor complex"/>
    <property type="evidence" value="ECO:0007669"/>
    <property type="project" value="TreeGrafter"/>
</dbReference>
<dbReference type="Gene3D" id="3.30.200.20">
    <property type="entry name" value="Phosphorylase Kinase, domain 1"/>
    <property type="match status" value="1"/>
</dbReference>